<sequence>MSQEDKQRITVEIYNRKYHIVGEESERHVKLVANLVDQKMNEIHEVNKQLDTSSLAVLTAINTMNDYLKLKEDYATLLGSIKKKED</sequence>
<dbReference type="Proteomes" id="UP001275436">
    <property type="component" value="Unassembled WGS sequence"/>
</dbReference>
<dbReference type="InterPro" id="IPR053712">
    <property type="entry name" value="Bac_CellDiv_Activator"/>
</dbReference>
<dbReference type="EMBL" id="BSKO01000001">
    <property type="protein sequence ID" value="GLO66789.1"/>
    <property type="molecule type" value="Genomic_DNA"/>
</dbReference>
<keyword evidence="11" id="KW-1185">Reference proteome</keyword>
<evidence type="ECO:0000256" key="5">
    <source>
        <dbReference type="ARBA" id="ARBA00023210"/>
    </source>
</evidence>
<evidence type="ECO:0000256" key="7">
    <source>
        <dbReference type="ARBA" id="ARBA00024910"/>
    </source>
</evidence>
<protein>
    <recommendedName>
        <fullName evidence="2">Cell division protein ZapA</fullName>
    </recommendedName>
    <alternativeName>
        <fullName evidence="9">Z ring-associated protein ZapA</fullName>
    </alternativeName>
</protein>
<dbReference type="InterPro" id="IPR007838">
    <property type="entry name" value="Cell_div_ZapA-like"/>
</dbReference>
<comment type="caution">
    <text evidence="10">The sequence shown here is derived from an EMBL/GenBank/DDBJ whole genome shotgun (WGS) entry which is preliminary data.</text>
</comment>
<comment type="subcellular location">
    <subcellularLocation>
        <location evidence="1">Cytoplasm</location>
    </subcellularLocation>
</comment>
<dbReference type="InterPro" id="IPR036192">
    <property type="entry name" value="Cell_div_ZapA-like_sf"/>
</dbReference>
<dbReference type="RefSeq" id="WP_017797240.1">
    <property type="nucleotide sequence ID" value="NZ_BSKO01000001.1"/>
</dbReference>
<dbReference type="NCBIfam" id="NF010724">
    <property type="entry name" value="PRK14126.1"/>
    <property type="match status" value="1"/>
</dbReference>
<dbReference type="Gene3D" id="6.10.250.790">
    <property type="match status" value="1"/>
</dbReference>
<accession>A0ABQ5TIT7</accession>
<evidence type="ECO:0000256" key="9">
    <source>
        <dbReference type="ARBA" id="ARBA00033158"/>
    </source>
</evidence>
<evidence type="ECO:0000256" key="4">
    <source>
        <dbReference type="ARBA" id="ARBA00022618"/>
    </source>
</evidence>
<evidence type="ECO:0000313" key="11">
    <source>
        <dbReference type="Proteomes" id="UP001275436"/>
    </source>
</evidence>
<proteinExistence type="predicted"/>
<keyword evidence="4 10" id="KW-0132">Cell division</keyword>
<evidence type="ECO:0000256" key="3">
    <source>
        <dbReference type="ARBA" id="ARBA00022490"/>
    </source>
</evidence>
<evidence type="ECO:0000256" key="8">
    <source>
        <dbReference type="ARBA" id="ARBA00026068"/>
    </source>
</evidence>
<name>A0ABQ5TIT7_9BACI</name>
<organism evidence="10 11">
    <name type="scientific">Oceanobacillus kimchii</name>
    <dbReference type="NCBI Taxonomy" id="746691"/>
    <lineage>
        <taxon>Bacteria</taxon>
        <taxon>Bacillati</taxon>
        <taxon>Bacillota</taxon>
        <taxon>Bacilli</taxon>
        <taxon>Bacillales</taxon>
        <taxon>Bacillaceae</taxon>
        <taxon>Oceanobacillus</taxon>
    </lineage>
</organism>
<dbReference type="SUPFAM" id="SSF102829">
    <property type="entry name" value="Cell division protein ZapA-like"/>
    <property type="match status" value="1"/>
</dbReference>
<keyword evidence="6" id="KW-0131">Cell cycle</keyword>
<dbReference type="PANTHER" id="PTHR34981:SF1">
    <property type="entry name" value="CELL DIVISION PROTEIN ZAPA"/>
    <property type="match status" value="1"/>
</dbReference>
<comment type="function">
    <text evidence="7">Activator of cell division through the inhibition of FtsZ GTPase activity, therefore promoting FtsZ assembly into bundles of protofilaments necessary for the formation of the division Z ring. It is recruited early at mid-cell but it is not essential for cell division.</text>
</comment>
<reference evidence="10 11" key="1">
    <citation type="submission" date="2023-02" db="EMBL/GenBank/DDBJ databases">
        <title>Oceanobacillus kimchii IFOP_LL358 isolated form Alexandrium catenella lab strain.</title>
        <authorList>
            <person name="Gajardo G."/>
            <person name="Ueki S."/>
            <person name="Maruyama F."/>
        </authorList>
    </citation>
    <scope>NUCLEOTIDE SEQUENCE [LARGE SCALE GENOMIC DNA]</scope>
    <source>
        <strain evidence="10 11">IFOP_LL358</strain>
    </source>
</reference>
<keyword evidence="3" id="KW-0963">Cytoplasm</keyword>
<evidence type="ECO:0000256" key="2">
    <source>
        <dbReference type="ARBA" id="ARBA00015195"/>
    </source>
</evidence>
<evidence type="ECO:0000256" key="6">
    <source>
        <dbReference type="ARBA" id="ARBA00023306"/>
    </source>
</evidence>
<evidence type="ECO:0000313" key="10">
    <source>
        <dbReference type="EMBL" id="GLO66789.1"/>
    </source>
</evidence>
<comment type="subunit">
    <text evidence="8">Homodimer. Interacts with FtsZ.</text>
</comment>
<keyword evidence="5" id="KW-0717">Septation</keyword>
<evidence type="ECO:0000256" key="1">
    <source>
        <dbReference type="ARBA" id="ARBA00004496"/>
    </source>
</evidence>
<dbReference type="Pfam" id="PF05164">
    <property type="entry name" value="ZapA"/>
    <property type="match status" value="1"/>
</dbReference>
<gene>
    <name evidence="10" type="primary">zapA</name>
    <name evidence="10" type="ORF">MACH08_25730</name>
</gene>
<dbReference type="PANTHER" id="PTHR34981">
    <property type="entry name" value="CELL DIVISION PROTEIN ZAPA"/>
    <property type="match status" value="1"/>
</dbReference>
<dbReference type="GO" id="GO:0051301">
    <property type="term" value="P:cell division"/>
    <property type="evidence" value="ECO:0007669"/>
    <property type="project" value="UniProtKB-KW"/>
</dbReference>